<dbReference type="SMART" id="SM00421">
    <property type="entry name" value="HTH_LUXR"/>
    <property type="match status" value="1"/>
</dbReference>
<dbReference type="EMBL" id="MDGM01000009">
    <property type="protein sequence ID" value="PIB25728.1"/>
    <property type="molecule type" value="Genomic_DNA"/>
</dbReference>
<keyword evidence="6" id="KW-1185">Reference proteome</keyword>
<dbReference type="SUPFAM" id="SSF46894">
    <property type="entry name" value="C-terminal effector domain of the bipartite response regulators"/>
    <property type="match status" value="1"/>
</dbReference>
<dbReference type="Gene3D" id="1.10.10.10">
    <property type="entry name" value="Winged helix-like DNA-binding domain superfamily/Winged helix DNA-binding domain"/>
    <property type="match status" value="1"/>
</dbReference>
<dbReference type="InterPro" id="IPR000792">
    <property type="entry name" value="Tscrpt_reg_LuxR_C"/>
</dbReference>
<dbReference type="PANTHER" id="PTHR44688:SF16">
    <property type="entry name" value="DNA-BINDING TRANSCRIPTIONAL ACTIVATOR DEVR_DOSR"/>
    <property type="match status" value="1"/>
</dbReference>
<sequence>MDQDLLAFIQRVERADTIDALFDRVKEVRALFQVNHAIYHSIQWHGETFALATYSAEWHEYYGGNQMYLIDPVVINAFKKFNPYNWKSLDWDTRKGRKLLQDAIEMGVGNQGLSFPIRGPNGELALFSISHSADDDTWQKFIETHSADLMLIGHYFHEAARRLVLSRDLGDPVALSPREVETLTLLGLGLSRANIAQNLQISEHTLRGYIESSRIKLCANNTTHAVTSAMARGLISI</sequence>
<accession>A0A2G5K872</accession>
<keyword evidence="1" id="KW-0805">Transcription regulation</keyword>
<dbReference type="Proteomes" id="UP000231516">
    <property type="component" value="Unassembled WGS sequence"/>
</dbReference>
<dbReference type="InterPro" id="IPR005143">
    <property type="entry name" value="TF_LuxR_autoind-bd_dom"/>
</dbReference>
<dbReference type="PROSITE" id="PS50043">
    <property type="entry name" value="HTH_LUXR_2"/>
    <property type="match status" value="1"/>
</dbReference>
<evidence type="ECO:0000256" key="1">
    <source>
        <dbReference type="ARBA" id="ARBA00023015"/>
    </source>
</evidence>
<keyword evidence="3" id="KW-0804">Transcription</keyword>
<dbReference type="Gene3D" id="3.30.450.80">
    <property type="entry name" value="Transcription factor LuxR-like, autoinducer-binding domain"/>
    <property type="match status" value="1"/>
</dbReference>
<organism evidence="5 6">
    <name type="scientific">Paramylibacter kogurei</name>
    <dbReference type="NCBI Taxonomy" id="1889778"/>
    <lineage>
        <taxon>Bacteria</taxon>
        <taxon>Pseudomonadati</taxon>
        <taxon>Pseudomonadota</taxon>
        <taxon>Alphaproteobacteria</taxon>
        <taxon>Rhodobacterales</taxon>
        <taxon>Paracoccaceae</taxon>
        <taxon>Paramylibacter</taxon>
    </lineage>
</organism>
<name>A0A2G5K872_9RHOB</name>
<evidence type="ECO:0000313" key="6">
    <source>
        <dbReference type="Proteomes" id="UP000231516"/>
    </source>
</evidence>
<dbReference type="SUPFAM" id="SSF75516">
    <property type="entry name" value="Pheromone-binding domain of LuxR-like quorum-sensing transcription factors"/>
    <property type="match status" value="1"/>
</dbReference>
<dbReference type="AlphaFoldDB" id="A0A2G5K872"/>
<protein>
    <recommendedName>
        <fullName evidence="4">HTH luxR-type domain-containing protein</fullName>
    </recommendedName>
</protein>
<feature type="domain" description="HTH luxR-type" evidence="4">
    <location>
        <begin position="168"/>
        <end position="233"/>
    </location>
</feature>
<dbReference type="InterPro" id="IPR036693">
    <property type="entry name" value="TF_LuxR_autoind-bd_dom_sf"/>
</dbReference>
<evidence type="ECO:0000256" key="2">
    <source>
        <dbReference type="ARBA" id="ARBA00023125"/>
    </source>
</evidence>
<dbReference type="Pfam" id="PF03472">
    <property type="entry name" value="Autoind_bind"/>
    <property type="match status" value="1"/>
</dbReference>
<evidence type="ECO:0000313" key="5">
    <source>
        <dbReference type="EMBL" id="PIB25728.1"/>
    </source>
</evidence>
<dbReference type="GO" id="GO:0006355">
    <property type="term" value="P:regulation of DNA-templated transcription"/>
    <property type="evidence" value="ECO:0007669"/>
    <property type="project" value="InterPro"/>
</dbReference>
<gene>
    <name evidence="5" type="ORF">BFP76_00585</name>
</gene>
<comment type="caution">
    <text evidence="5">The sequence shown here is derived from an EMBL/GenBank/DDBJ whole genome shotgun (WGS) entry which is preliminary data.</text>
</comment>
<keyword evidence="2" id="KW-0238">DNA-binding</keyword>
<dbReference type="PANTHER" id="PTHR44688">
    <property type="entry name" value="DNA-BINDING TRANSCRIPTIONAL ACTIVATOR DEVR_DOSR"/>
    <property type="match status" value="1"/>
</dbReference>
<dbReference type="GO" id="GO:0003677">
    <property type="term" value="F:DNA binding"/>
    <property type="evidence" value="ECO:0007669"/>
    <property type="project" value="UniProtKB-KW"/>
</dbReference>
<dbReference type="InterPro" id="IPR016032">
    <property type="entry name" value="Sig_transdc_resp-reg_C-effctor"/>
</dbReference>
<dbReference type="PRINTS" id="PR00038">
    <property type="entry name" value="HTHLUXR"/>
</dbReference>
<evidence type="ECO:0000259" key="4">
    <source>
        <dbReference type="PROSITE" id="PS50043"/>
    </source>
</evidence>
<dbReference type="Pfam" id="PF00196">
    <property type="entry name" value="GerE"/>
    <property type="match status" value="1"/>
</dbReference>
<proteinExistence type="predicted"/>
<reference evidence="5 6" key="1">
    <citation type="submission" date="2016-08" db="EMBL/GenBank/DDBJ databases">
        <title>Draft genome of Amylibacter sp. strain 4G11.</title>
        <authorList>
            <person name="Wong S.-K."/>
            <person name="Hamasaki K."/>
            <person name="Yoshizawa S."/>
        </authorList>
    </citation>
    <scope>NUCLEOTIDE SEQUENCE [LARGE SCALE GENOMIC DNA]</scope>
    <source>
        <strain evidence="5 6">4G11</strain>
    </source>
</reference>
<evidence type="ECO:0000256" key="3">
    <source>
        <dbReference type="ARBA" id="ARBA00023163"/>
    </source>
</evidence>
<dbReference type="InterPro" id="IPR036388">
    <property type="entry name" value="WH-like_DNA-bd_sf"/>
</dbReference>